<reference evidence="1 2" key="1">
    <citation type="submission" date="2024-04" db="EMBL/GenBank/DDBJ databases">
        <title>draft genome sequnece of Flavobacterium buctense JCM 30750.</title>
        <authorList>
            <person name="Kim D.-U."/>
        </authorList>
    </citation>
    <scope>NUCLEOTIDE SEQUENCE [LARGE SCALE GENOMIC DNA]</scope>
    <source>
        <strain evidence="1 2">JCM 30750</strain>
    </source>
</reference>
<dbReference type="EMBL" id="JBBPCB010000006">
    <property type="protein sequence ID" value="MEK8180826.1"/>
    <property type="molecule type" value="Genomic_DNA"/>
</dbReference>
<evidence type="ECO:0000313" key="1">
    <source>
        <dbReference type="EMBL" id="MEK8180826.1"/>
    </source>
</evidence>
<sequence>MKLILKILLITFPLFSMNEQLKFVVKSKQTKDDSIYYIVDEKGNKIKELDDSKYIICFTEDVLGYFAVFAMKDKSGWIAIDFNENILFKVYNTSYGEPSPDEIIDNKIRIVDDNNKIGFADYKGNIIIKPQFEMVTSFHNSKAIISENCDKIPWDKHAKENDCHHFSIVCKKNGYINEKGKIQELGNFTFEEIESKIKWKAP</sequence>
<name>A0ABU9E4F6_9FLAO</name>
<protein>
    <submittedName>
        <fullName evidence="1">WG repeat-containing protein</fullName>
    </submittedName>
</protein>
<accession>A0ABU9E4F6</accession>
<dbReference type="RefSeq" id="WP_187661214.1">
    <property type="nucleotide sequence ID" value="NZ_JACTAB010000010.1"/>
</dbReference>
<gene>
    <name evidence="1" type="ORF">WMW71_10795</name>
</gene>
<organism evidence="1 2">
    <name type="scientific">Flavobacterium buctense</name>
    <dbReference type="NCBI Taxonomy" id="1648146"/>
    <lineage>
        <taxon>Bacteria</taxon>
        <taxon>Pseudomonadati</taxon>
        <taxon>Bacteroidota</taxon>
        <taxon>Flavobacteriia</taxon>
        <taxon>Flavobacteriales</taxon>
        <taxon>Flavobacteriaceae</taxon>
        <taxon>Flavobacterium</taxon>
    </lineage>
</organism>
<comment type="caution">
    <text evidence="1">The sequence shown here is derived from an EMBL/GenBank/DDBJ whole genome shotgun (WGS) entry which is preliminary data.</text>
</comment>
<dbReference type="InterPro" id="IPR032774">
    <property type="entry name" value="WG_beta_rep"/>
</dbReference>
<dbReference type="Pfam" id="PF14903">
    <property type="entry name" value="WG_beta_rep"/>
    <property type="match status" value="1"/>
</dbReference>
<proteinExistence type="predicted"/>
<keyword evidence="2" id="KW-1185">Reference proteome</keyword>
<evidence type="ECO:0000313" key="2">
    <source>
        <dbReference type="Proteomes" id="UP001491349"/>
    </source>
</evidence>
<dbReference type="Proteomes" id="UP001491349">
    <property type="component" value="Unassembled WGS sequence"/>
</dbReference>